<dbReference type="Proteomes" id="UP001153331">
    <property type="component" value="Unassembled WGS sequence"/>
</dbReference>
<sequence length="720" mass="77504">MLKICGLAALLGAAVAQNASSGLPTVDLGYEIYQAASFNNTGGFYNFSNIRYAAPPVGDLRFAPPQPPAENRSAVNTGTLNRICPQAGPAWQAQASQFLTSIILGAPSNSTKNYVPPGANSSSLVPAADPREDEDCLFLDVSVPQDVLAKAGKGYGAPVLVWIYGGGYTGGNKNNNPAGLIAASGNSTNGDVIFVSLNYRLGAFGWQAGPSFQAEGGTANVGLYDQRFALEWIQKYIHLFGGDKNRVTVFGESAGGGSIMHQITAYGGLKGKAPFQQAIPQSPGWQPVQSNVQMEDTYRKFLNLTNTTSLAELRALPYDTLRLANARQVAYDTAWGQYMYGPTVDGSFVPQQPGQLLAQGRFDKDVNVMVGHNANEGPLFTAPFIQSDAALRRQLNTAYPHMPNSSVEHITNVLYPPVFDGSYPYTTQYQRAVLIISEGIFTCNTYYMSKAYKNETYSYLFAVPPAFHGFDIAYSFFLGGATTLVPTGVTNRTVAIALQEFITSFAENGAPEAPGVPKFDMYGENASVLRLNVTGIDQIRDSNANKRCDWWQLAYDLEEAPLQSLDNFYRPPGPPVLHHPHRSQEPSEVRTEVQQAIEASDPNLNDIQSAQRNAQIALLPPIPGAVGQSPSTASEYAYPTPTNNTMTSSLATLADIATQPGQLGPVLAGDVAGGDGEQPVFDLDDLQNFFEWESNGGEYAQLTGFDGFGPLGWANNFSSM</sequence>
<evidence type="ECO:0000313" key="1">
    <source>
        <dbReference type="EMBL" id="KAJ8106296.1"/>
    </source>
</evidence>
<dbReference type="EMBL" id="JAPHNI010001212">
    <property type="protein sequence ID" value="KAJ8106296.1"/>
    <property type="molecule type" value="Genomic_DNA"/>
</dbReference>
<keyword evidence="2" id="KW-1185">Reference proteome</keyword>
<evidence type="ECO:0000313" key="2">
    <source>
        <dbReference type="Proteomes" id="UP001153331"/>
    </source>
</evidence>
<organism evidence="1 2">
    <name type="scientific">Boeremia exigua</name>
    <dbReference type="NCBI Taxonomy" id="749465"/>
    <lineage>
        <taxon>Eukaryota</taxon>
        <taxon>Fungi</taxon>
        <taxon>Dikarya</taxon>
        <taxon>Ascomycota</taxon>
        <taxon>Pezizomycotina</taxon>
        <taxon>Dothideomycetes</taxon>
        <taxon>Pleosporomycetidae</taxon>
        <taxon>Pleosporales</taxon>
        <taxon>Pleosporineae</taxon>
        <taxon>Didymellaceae</taxon>
        <taxon>Boeremia</taxon>
    </lineage>
</organism>
<reference evidence="1" key="1">
    <citation type="submission" date="2022-11" db="EMBL/GenBank/DDBJ databases">
        <title>Genome Sequence of Boeremia exigua.</title>
        <authorList>
            <person name="Buettner E."/>
        </authorList>
    </citation>
    <scope>NUCLEOTIDE SEQUENCE</scope>
    <source>
        <strain evidence="1">CU02</strain>
    </source>
</reference>
<protein>
    <submittedName>
        <fullName evidence="1">Uncharacterized protein</fullName>
    </submittedName>
</protein>
<accession>A0ACC2HT82</accession>
<proteinExistence type="predicted"/>
<name>A0ACC2HT82_9PLEO</name>
<gene>
    <name evidence="1" type="ORF">OPT61_g9631</name>
</gene>
<comment type="caution">
    <text evidence="1">The sequence shown here is derived from an EMBL/GenBank/DDBJ whole genome shotgun (WGS) entry which is preliminary data.</text>
</comment>